<reference evidence="8" key="1">
    <citation type="submission" date="2017-09" db="EMBL/GenBank/DDBJ databases">
        <title>Depth-based differentiation of microbial function through sediment-hosted aquifers and enrichment of novel symbionts in the deep terrestrial subsurface.</title>
        <authorList>
            <person name="Probst A.J."/>
            <person name="Ladd B."/>
            <person name="Jarett J.K."/>
            <person name="Geller-Mcgrath D.E."/>
            <person name="Sieber C.M.K."/>
            <person name="Emerson J.B."/>
            <person name="Anantharaman K."/>
            <person name="Thomas B.C."/>
            <person name="Malmstrom R."/>
            <person name="Stieglmeier M."/>
            <person name="Klingl A."/>
            <person name="Woyke T."/>
            <person name="Ryan C.M."/>
            <person name="Banfield J.F."/>
        </authorList>
    </citation>
    <scope>NUCLEOTIDE SEQUENCE [LARGE SCALE GENOMIC DNA]</scope>
</reference>
<evidence type="ECO:0000256" key="5">
    <source>
        <dbReference type="HAMAP-Rule" id="MF_01326"/>
    </source>
</evidence>
<comment type="function">
    <text evidence="5">One of two assembly initiator proteins, it binds directly to the 5'-end of the 23S rRNA, where it nucleates assembly of the 50S subunit.</text>
</comment>
<dbReference type="GO" id="GO:1990904">
    <property type="term" value="C:ribonucleoprotein complex"/>
    <property type="evidence" value="ECO:0007669"/>
    <property type="project" value="UniProtKB-KW"/>
</dbReference>
<dbReference type="HAMAP" id="MF_01326_B">
    <property type="entry name" value="Ribosomal_uL24_B"/>
    <property type="match status" value="1"/>
</dbReference>
<dbReference type="InterPro" id="IPR005824">
    <property type="entry name" value="KOW"/>
</dbReference>
<proteinExistence type="inferred from homology"/>
<feature type="domain" description="KOW" evidence="6">
    <location>
        <begin position="3"/>
        <end position="30"/>
    </location>
</feature>
<dbReference type="CDD" id="cd06089">
    <property type="entry name" value="KOW_RPL26"/>
    <property type="match status" value="1"/>
</dbReference>
<dbReference type="SUPFAM" id="SSF50104">
    <property type="entry name" value="Translation proteins SH3-like domain"/>
    <property type="match status" value="1"/>
</dbReference>
<dbReference type="PANTHER" id="PTHR12903">
    <property type="entry name" value="MITOCHONDRIAL RIBOSOMAL PROTEIN L24"/>
    <property type="match status" value="1"/>
</dbReference>
<dbReference type="Pfam" id="PF00467">
    <property type="entry name" value="KOW"/>
    <property type="match status" value="1"/>
</dbReference>
<evidence type="ECO:0000256" key="3">
    <source>
        <dbReference type="ARBA" id="ARBA00023274"/>
    </source>
</evidence>
<accession>A0A2H0USF3</accession>
<keyword evidence="5" id="KW-0699">rRNA-binding</keyword>
<dbReference type="Gene3D" id="2.30.30.30">
    <property type="match status" value="1"/>
</dbReference>
<organism evidence="7 8">
    <name type="scientific">Candidatus Harrisonbacteria bacterium CG10_big_fil_rev_8_21_14_0_10_40_38</name>
    <dbReference type="NCBI Taxonomy" id="1974583"/>
    <lineage>
        <taxon>Bacteria</taxon>
        <taxon>Candidatus Harrisoniibacteriota</taxon>
    </lineage>
</organism>
<dbReference type="InterPro" id="IPR057264">
    <property type="entry name" value="Ribosomal_uL24_C"/>
</dbReference>
<dbReference type="NCBIfam" id="TIGR01079">
    <property type="entry name" value="rplX_bact"/>
    <property type="match status" value="1"/>
</dbReference>
<name>A0A2H0USF3_9BACT</name>
<dbReference type="GO" id="GO:0019843">
    <property type="term" value="F:rRNA binding"/>
    <property type="evidence" value="ECO:0007669"/>
    <property type="project" value="UniProtKB-UniRule"/>
</dbReference>
<dbReference type="AlphaFoldDB" id="A0A2H0USF3"/>
<comment type="similarity">
    <text evidence="1 5">Belongs to the universal ribosomal protein uL24 family.</text>
</comment>
<dbReference type="EMBL" id="PFAZ01000001">
    <property type="protein sequence ID" value="PIR89342.1"/>
    <property type="molecule type" value="Genomic_DNA"/>
</dbReference>
<evidence type="ECO:0000256" key="2">
    <source>
        <dbReference type="ARBA" id="ARBA00022980"/>
    </source>
</evidence>
<dbReference type="InterPro" id="IPR041988">
    <property type="entry name" value="Ribosomal_uL24_KOW"/>
</dbReference>
<dbReference type="GO" id="GO:0006412">
    <property type="term" value="P:translation"/>
    <property type="evidence" value="ECO:0007669"/>
    <property type="project" value="UniProtKB-UniRule"/>
</dbReference>
<keyword evidence="5" id="KW-0694">RNA-binding</keyword>
<comment type="function">
    <text evidence="5">One of the proteins that surrounds the polypeptide exit tunnel on the outside of the subunit.</text>
</comment>
<dbReference type="GO" id="GO:0003735">
    <property type="term" value="F:structural constituent of ribosome"/>
    <property type="evidence" value="ECO:0007669"/>
    <property type="project" value="InterPro"/>
</dbReference>
<protein>
    <recommendedName>
        <fullName evidence="4 5">Large ribosomal subunit protein uL24</fullName>
    </recommendedName>
</protein>
<evidence type="ECO:0000313" key="8">
    <source>
        <dbReference type="Proteomes" id="UP000231157"/>
    </source>
</evidence>
<evidence type="ECO:0000259" key="6">
    <source>
        <dbReference type="SMART" id="SM00739"/>
    </source>
</evidence>
<evidence type="ECO:0000256" key="1">
    <source>
        <dbReference type="ARBA" id="ARBA00010618"/>
    </source>
</evidence>
<dbReference type="Pfam" id="PF17136">
    <property type="entry name" value="ribosomal_L24"/>
    <property type="match status" value="1"/>
</dbReference>
<keyword evidence="2 5" id="KW-0689">Ribosomal protein</keyword>
<dbReference type="SMART" id="SM00739">
    <property type="entry name" value="KOW"/>
    <property type="match status" value="1"/>
</dbReference>
<comment type="caution">
    <text evidence="7">The sequence shown here is derived from an EMBL/GenBank/DDBJ whole genome shotgun (WGS) entry which is preliminary data.</text>
</comment>
<sequence>MFRIHKGDTVYIRSGKDRGKTGKVLHIYTKTDRIQVEGINAYKKNARPKREGEKGEIVTLFRSLPSSKVMPYCSKCGKGARISTRVDKNKKEKYCSKCGVTI</sequence>
<dbReference type="GO" id="GO:0005840">
    <property type="term" value="C:ribosome"/>
    <property type="evidence" value="ECO:0007669"/>
    <property type="project" value="UniProtKB-KW"/>
</dbReference>
<keyword evidence="3 5" id="KW-0687">Ribonucleoprotein</keyword>
<gene>
    <name evidence="5 7" type="primary">rplX</name>
    <name evidence="7" type="ORF">COU07_00375</name>
</gene>
<comment type="subunit">
    <text evidence="5">Part of the 50S ribosomal subunit.</text>
</comment>
<evidence type="ECO:0000313" key="7">
    <source>
        <dbReference type="EMBL" id="PIR89342.1"/>
    </source>
</evidence>
<dbReference type="InterPro" id="IPR008991">
    <property type="entry name" value="Translation_prot_SH3-like_sf"/>
</dbReference>
<dbReference type="InterPro" id="IPR014722">
    <property type="entry name" value="Rib_uL2_dom2"/>
</dbReference>
<dbReference type="InterPro" id="IPR003256">
    <property type="entry name" value="Ribosomal_uL24"/>
</dbReference>
<dbReference type="Proteomes" id="UP000231157">
    <property type="component" value="Unassembled WGS sequence"/>
</dbReference>
<evidence type="ECO:0000256" key="4">
    <source>
        <dbReference type="ARBA" id="ARBA00035206"/>
    </source>
</evidence>